<dbReference type="GO" id="GO:0016887">
    <property type="term" value="F:ATP hydrolysis activity"/>
    <property type="evidence" value="ECO:0007669"/>
    <property type="project" value="InterPro"/>
</dbReference>
<organism evidence="2 3">
    <name type="scientific">Perca flavescens</name>
    <name type="common">American yellow perch</name>
    <name type="synonym">Morone flavescens</name>
    <dbReference type="NCBI Taxonomy" id="8167"/>
    <lineage>
        <taxon>Eukaryota</taxon>
        <taxon>Metazoa</taxon>
        <taxon>Chordata</taxon>
        <taxon>Craniata</taxon>
        <taxon>Vertebrata</taxon>
        <taxon>Euteleostomi</taxon>
        <taxon>Actinopterygii</taxon>
        <taxon>Neopterygii</taxon>
        <taxon>Teleostei</taxon>
        <taxon>Neoteleostei</taxon>
        <taxon>Acanthomorphata</taxon>
        <taxon>Eupercaria</taxon>
        <taxon>Perciformes</taxon>
        <taxon>Percoidei</taxon>
        <taxon>Percidae</taxon>
        <taxon>Percinae</taxon>
        <taxon>Perca</taxon>
    </lineage>
</organism>
<protein>
    <recommendedName>
        <fullName evidence="1">ATPase AAA-type core domain-containing protein</fullName>
    </recommendedName>
</protein>
<dbReference type="Gene3D" id="1.10.8.60">
    <property type="match status" value="1"/>
</dbReference>
<feature type="domain" description="ATPase AAA-type core" evidence="1">
    <location>
        <begin position="60"/>
        <end position="188"/>
    </location>
</feature>
<dbReference type="InterPro" id="IPR052267">
    <property type="entry name" value="N-DRC_Component"/>
</dbReference>
<name>A0A484C1P7_PERFV</name>
<sequence length="299" mass="33271">MNIKLSDYIGEFSFVASTLRQLNVEPTPSLSDIRQLVALYAVLPLGSPAVWEKFPVVNTLLLAGPSGVGKKMLVHTICSETGAHLFHLNPAHISPAHHSPDHLSPAHQSPDHLSPAHLLHRIFKVAGELQPSVIWIEDAEKVFCKKTPKSDRKSDPRRFRKELLKSLKSLEPQVRVLVIGTTRRPFDADVKPFCNVYKKILLIPKPDYSSRLALWRALLRAEGAEPAVSLDLSSLAKISEGFSAGHILQAVRSVLQKLRLRPLVAAEFVQSLARMEPVYSGEEHAFKVSRHHGNRKTIS</sequence>
<dbReference type="SUPFAM" id="SSF52540">
    <property type="entry name" value="P-loop containing nucleoside triphosphate hydrolases"/>
    <property type="match status" value="1"/>
</dbReference>
<proteinExistence type="predicted"/>
<dbReference type="Gene3D" id="3.40.50.300">
    <property type="entry name" value="P-loop containing nucleotide triphosphate hydrolases"/>
    <property type="match status" value="1"/>
</dbReference>
<dbReference type="STRING" id="8167.A0A484C1P7"/>
<dbReference type="PANTHER" id="PTHR14690">
    <property type="entry name" value="IQ MOTIF CONTAINING WITH AAA DOMAIN 1"/>
    <property type="match status" value="1"/>
</dbReference>
<comment type="caution">
    <text evidence="2">The sequence shown here is derived from an EMBL/GenBank/DDBJ whole genome shotgun (WGS) entry which is preliminary data.</text>
</comment>
<evidence type="ECO:0000313" key="2">
    <source>
        <dbReference type="EMBL" id="TDG95716.1"/>
    </source>
</evidence>
<dbReference type="EMBL" id="SCKG01000177">
    <property type="protein sequence ID" value="TDG95716.1"/>
    <property type="molecule type" value="Genomic_DNA"/>
</dbReference>
<dbReference type="InterPro" id="IPR027417">
    <property type="entry name" value="P-loop_NTPase"/>
</dbReference>
<dbReference type="AlphaFoldDB" id="A0A484C1P7"/>
<dbReference type="InterPro" id="IPR003959">
    <property type="entry name" value="ATPase_AAA_core"/>
</dbReference>
<dbReference type="GO" id="GO:0005524">
    <property type="term" value="F:ATP binding"/>
    <property type="evidence" value="ECO:0007669"/>
    <property type="project" value="InterPro"/>
</dbReference>
<evidence type="ECO:0000313" key="3">
    <source>
        <dbReference type="Proteomes" id="UP000295070"/>
    </source>
</evidence>
<reference evidence="2 3" key="1">
    <citation type="submission" date="2019-01" db="EMBL/GenBank/DDBJ databases">
        <title>A chromosome-scale genome assembly of the yellow perch, Perca flavescens.</title>
        <authorList>
            <person name="Feron R."/>
            <person name="Morvezen R."/>
            <person name="Bestin A."/>
            <person name="Haffray P."/>
            <person name="Klopp C."/>
            <person name="Zahm M."/>
            <person name="Cabau C."/>
            <person name="Roques C."/>
            <person name="Donnadieu C."/>
            <person name="Bouchez O."/>
            <person name="Christie M."/>
            <person name="Larson W."/>
            <person name="Guiguen Y."/>
        </authorList>
    </citation>
    <scope>NUCLEOTIDE SEQUENCE [LARGE SCALE GENOMIC DNA]</scope>
    <source>
        <strain evidence="2">YP-PL-M2</strain>
        <tissue evidence="2">Blood</tissue>
    </source>
</reference>
<gene>
    <name evidence="2" type="ORF">EPR50_G00245180</name>
</gene>
<keyword evidence="3" id="KW-1185">Reference proteome</keyword>
<evidence type="ECO:0000259" key="1">
    <source>
        <dbReference type="Pfam" id="PF00004"/>
    </source>
</evidence>
<dbReference type="PANTHER" id="PTHR14690:SF0">
    <property type="entry name" value="IQ MOTIF CONTAINING WITH AAA DOMAIN 1"/>
    <property type="match status" value="1"/>
</dbReference>
<dbReference type="Proteomes" id="UP000295070">
    <property type="component" value="Unassembled WGS sequence"/>
</dbReference>
<dbReference type="Pfam" id="PF00004">
    <property type="entry name" value="AAA"/>
    <property type="match status" value="1"/>
</dbReference>
<accession>A0A484C1P7</accession>